<accession>A0A0C2MHU1</accession>
<gene>
    <name evidence="1" type="ORF">RF11_10040</name>
</gene>
<reference evidence="1 2" key="1">
    <citation type="journal article" date="2014" name="Genome Biol. Evol.">
        <title>The genome of the myxosporean Thelohanellus kitauei shows adaptations to nutrient acquisition within its fish host.</title>
        <authorList>
            <person name="Yang Y."/>
            <person name="Xiong J."/>
            <person name="Zhou Z."/>
            <person name="Huo F."/>
            <person name="Miao W."/>
            <person name="Ran C."/>
            <person name="Liu Y."/>
            <person name="Zhang J."/>
            <person name="Feng J."/>
            <person name="Wang M."/>
            <person name="Wang M."/>
            <person name="Wang L."/>
            <person name="Yao B."/>
        </authorList>
    </citation>
    <scope>NUCLEOTIDE SEQUENCE [LARGE SCALE GENOMIC DNA]</scope>
    <source>
        <strain evidence="1">Wuqing</strain>
    </source>
</reference>
<keyword evidence="2" id="KW-1185">Reference proteome</keyword>
<name>A0A0C2MHU1_THEKT</name>
<evidence type="ECO:0000313" key="2">
    <source>
        <dbReference type="Proteomes" id="UP000031668"/>
    </source>
</evidence>
<dbReference type="AlphaFoldDB" id="A0A0C2MHU1"/>
<comment type="caution">
    <text evidence="1">The sequence shown here is derived from an EMBL/GenBank/DDBJ whole genome shotgun (WGS) entry which is preliminary data.</text>
</comment>
<dbReference type="EMBL" id="JWZT01004511">
    <property type="protein sequence ID" value="KII63949.1"/>
    <property type="molecule type" value="Genomic_DNA"/>
</dbReference>
<organism evidence="1 2">
    <name type="scientific">Thelohanellus kitauei</name>
    <name type="common">Myxosporean</name>
    <dbReference type="NCBI Taxonomy" id="669202"/>
    <lineage>
        <taxon>Eukaryota</taxon>
        <taxon>Metazoa</taxon>
        <taxon>Cnidaria</taxon>
        <taxon>Myxozoa</taxon>
        <taxon>Myxosporea</taxon>
        <taxon>Bivalvulida</taxon>
        <taxon>Platysporina</taxon>
        <taxon>Myxobolidae</taxon>
        <taxon>Thelohanellus</taxon>
    </lineage>
</organism>
<protein>
    <submittedName>
        <fullName evidence="1">Uncharacterized protein</fullName>
    </submittedName>
</protein>
<sequence>MTRSTVLNNEWDIFQNTDKSTRHHRIYPATTTEKSKQKHIFQKYYQILWEGRGHLLLWPIEESSQYSAQSQPVQTSMRFKPAKLMADIKESFPKIAIFHNEAEVDNNYEEKEDGLHELNRASRKRKFLSM</sequence>
<dbReference type="Proteomes" id="UP000031668">
    <property type="component" value="Unassembled WGS sequence"/>
</dbReference>
<proteinExistence type="predicted"/>
<evidence type="ECO:0000313" key="1">
    <source>
        <dbReference type="EMBL" id="KII63949.1"/>
    </source>
</evidence>